<evidence type="ECO:0000256" key="5">
    <source>
        <dbReference type="ARBA" id="ARBA00023136"/>
    </source>
</evidence>
<feature type="transmembrane region" description="Helical" evidence="6">
    <location>
        <begin position="191"/>
        <end position="208"/>
    </location>
</feature>
<protein>
    <submittedName>
        <fullName evidence="7">Inner-membrane translocator</fullName>
    </submittedName>
</protein>
<feature type="transmembrane region" description="Helical" evidence="6">
    <location>
        <begin position="136"/>
        <end position="154"/>
    </location>
</feature>
<dbReference type="GO" id="GO:0015658">
    <property type="term" value="F:branched-chain amino acid transmembrane transporter activity"/>
    <property type="evidence" value="ECO:0007669"/>
    <property type="project" value="InterPro"/>
</dbReference>
<evidence type="ECO:0000256" key="3">
    <source>
        <dbReference type="ARBA" id="ARBA00022692"/>
    </source>
</evidence>
<dbReference type="InterPro" id="IPR001851">
    <property type="entry name" value="ABC_transp_permease"/>
</dbReference>
<evidence type="ECO:0000313" key="7">
    <source>
        <dbReference type="EMBL" id="EFH28335.1"/>
    </source>
</evidence>
<reference evidence="7" key="1">
    <citation type="submission" date="2009-10" db="EMBL/GenBank/DDBJ databases">
        <title>The genome sequence of Streptomyces sviceus strain ATCC 29083.</title>
        <authorList>
            <consortium name="The Broad Institute Genome Sequencing Platform"/>
            <consortium name="Broad Institute Microbial Sequencing Center"/>
            <person name="Fischbach M."/>
            <person name="Godfrey P."/>
            <person name="Ward D."/>
            <person name="Young S."/>
            <person name="Zeng Q."/>
            <person name="Koehrsen M."/>
            <person name="Alvarado L."/>
            <person name="Berlin A.M."/>
            <person name="Bochicchio J."/>
            <person name="Borenstein D."/>
            <person name="Chapman S.B."/>
            <person name="Chen Z."/>
            <person name="Engels R."/>
            <person name="Freedman E."/>
            <person name="Gellesch M."/>
            <person name="Goldberg J."/>
            <person name="Griggs A."/>
            <person name="Gujja S."/>
            <person name="Heilman E.R."/>
            <person name="Heiman D.I."/>
            <person name="Hepburn T.A."/>
            <person name="Howarth C."/>
            <person name="Jen D."/>
            <person name="Larson L."/>
            <person name="Lewis B."/>
            <person name="Mehta T."/>
            <person name="Park D."/>
            <person name="Pearson M."/>
            <person name="Richards J."/>
            <person name="Roberts A."/>
            <person name="Saif S."/>
            <person name="Shea T.D."/>
            <person name="Shenoy N."/>
            <person name="Sisk P."/>
            <person name="Stolte C."/>
            <person name="Sykes S.N."/>
            <person name="Thomson T."/>
            <person name="Walk T."/>
            <person name="White J."/>
            <person name="Yandava C."/>
            <person name="Straight P."/>
            <person name="Clardy J."/>
            <person name="Hung D."/>
            <person name="Kolter R."/>
            <person name="Mekalanos J."/>
            <person name="Walker S."/>
            <person name="Walsh C.T."/>
            <person name="Wieland-Brown L.C."/>
            <person name="Haas B."/>
            <person name="Nusbaum C."/>
            <person name="Birren B."/>
        </authorList>
    </citation>
    <scope>NUCLEOTIDE SEQUENCE [LARGE SCALE GENOMIC DNA]</scope>
    <source>
        <strain evidence="7">ATCC 29083</strain>
    </source>
</reference>
<feature type="transmembrane region" description="Helical" evidence="6">
    <location>
        <begin position="311"/>
        <end position="330"/>
    </location>
</feature>
<accession>D6XC63</accession>
<name>D6XC63_STRX2</name>
<dbReference type="PANTHER" id="PTHR30482">
    <property type="entry name" value="HIGH-AFFINITY BRANCHED-CHAIN AMINO ACID TRANSPORT SYSTEM PERMEASE"/>
    <property type="match status" value="1"/>
</dbReference>
<dbReference type="HOGENOM" id="CLU_031365_2_1_11"/>
<gene>
    <name evidence="7" type="ORF">SSEG_10554</name>
</gene>
<feature type="transmembrane region" description="Helical" evidence="6">
    <location>
        <begin position="275"/>
        <end position="299"/>
    </location>
</feature>
<feature type="transmembrane region" description="Helical" evidence="6">
    <location>
        <begin position="31"/>
        <end position="48"/>
    </location>
</feature>
<feature type="transmembrane region" description="Helical" evidence="6">
    <location>
        <begin position="109"/>
        <end position="129"/>
    </location>
</feature>
<keyword evidence="5 6" id="KW-0472">Membrane</keyword>
<evidence type="ECO:0000256" key="1">
    <source>
        <dbReference type="ARBA" id="ARBA00004651"/>
    </source>
</evidence>
<dbReference type="Pfam" id="PF02653">
    <property type="entry name" value="BPD_transp_2"/>
    <property type="match status" value="1"/>
</dbReference>
<dbReference type="OrthoDB" id="9814461at2"/>
<dbReference type="InterPro" id="IPR043428">
    <property type="entry name" value="LivM-like"/>
</dbReference>
<dbReference type="CDD" id="cd06581">
    <property type="entry name" value="TM_PBP1_LivM_like"/>
    <property type="match status" value="1"/>
</dbReference>
<evidence type="ECO:0000256" key="2">
    <source>
        <dbReference type="ARBA" id="ARBA00022475"/>
    </source>
</evidence>
<organism evidence="7 8">
    <name type="scientific">Streptomyces sviceus (strain ATCC 29083 / DSM 924 / JCM 4929 / NBRC 13980 / NCIMB 11184 / NRRL 5439 / UC 5370)</name>
    <dbReference type="NCBI Taxonomy" id="463191"/>
    <lineage>
        <taxon>Bacteria</taxon>
        <taxon>Bacillati</taxon>
        <taxon>Actinomycetota</taxon>
        <taxon>Actinomycetes</taxon>
        <taxon>Kitasatosporales</taxon>
        <taxon>Streptomycetaceae</taxon>
        <taxon>Streptomyces</taxon>
    </lineage>
</organism>
<proteinExistence type="predicted"/>
<sequence length="357" mass="36894">MNVLEDAHRATAPDHARHPTAAIGHRLRQPLSAAAWPAGVAAAAALLLPLFTSAYWIQVLTAAAVFSVAALGLSVLYGRVGLISLGQIAMLAAGGWTAQRLGQTGALPFWLVLLATGVVTGLIGIVIGLPALRLSGLYLALITLMLAAAVTIVLTNTNFPNGGPGFLGYDPVKSGTVPLARPGVAAGDTAYFRYTVVVCALMFLLAIAHTRGRPGRAWAAIRQSEHAAVAAGINVTLYKLWAFALACFMTGVAGALLAASAGGLTVYQFPPQESITLLAALLMAGMYHFAGAVVTGLMLKAMPALLDTWGVSGNVLLIVFGVGLVQTLVASPEGIAGRLSRDLARLGARVRTRRTTS</sequence>
<evidence type="ECO:0000313" key="8">
    <source>
        <dbReference type="Proteomes" id="UP000002785"/>
    </source>
</evidence>
<evidence type="ECO:0000256" key="6">
    <source>
        <dbReference type="SAM" id="Phobius"/>
    </source>
</evidence>
<dbReference type="Proteomes" id="UP000002785">
    <property type="component" value="Chromosome"/>
</dbReference>
<dbReference type="RefSeq" id="WP_007379944.1">
    <property type="nucleotide sequence ID" value="NZ_CM000951.1"/>
</dbReference>
<evidence type="ECO:0000256" key="4">
    <source>
        <dbReference type="ARBA" id="ARBA00022989"/>
    </source>
</evidence>
<dbReference type="GO" id="GO:0005886">
    <property type="term" value="C:plasma membrane"/>
    <property type="evidence" value="ECO:0007669"/>
    <property type="project" value="UniProtKB-SubCell"/>
</dbReference>
<dbReference type="eggNOG" id="COG4177">
    <property type="taxonomic scope" value="Bacteria"/>
</dbReference>
<keyword evidence="8" id="KW-1185">Reference proteome</keyword>
<feature type="transmembrane region" description="Helical" evidence="6">
    <location>
        <begin position="240"/>
        <end position="269"/>
    </location>
</feature>
<comment type="subcellular location">
    <subcellularLocation>
        <location evidence="1">Cell membrane</location>
        <topology evidence="1">Multi-pass membrane protein</topology>
    </subcellularLocation>
</comment>
<keyword evidence="2" id="KW-1003">Cell membrane</keyword>
<keyword evidence="3 6" id="KW-0812">Transmembrane</keyword>
<dbReference type="AlphaFoldDB" id="D6XC63"/>
<dbReference type="PANTHER" id="PTHR30482:SF20">
    <property type="entry name" value="HIGH-AFFINITY BRANCHED-CHAIN AMINO ACID TRANSPORT SYSTEM PERMEASE PROTEIN LIVM"/>
    <property type="match status" value="1"/>
</dbReference>
<keyword evidence="4 6" id="KW-1133">Transmembrane helix</keyword>
<dbReference type="EMBL" id="CM000951">
    <property type="protein sequence ID" value="EFH28335.1"/>
    <property type="molecule type" value="Genomic_DNA"/>
</dbReference>